<dbReference type="AlphaFoldDB" id="A0AA90NRT7"/>
<dbReference type="Proteomes" id="UP001178148">
    <property type="component" value="Unassembled WGS sequence"/>
</dbReference>
<gene>
    <name evidence="1" type="ORF">QS748_09505</name>
</gene>
<sequence length="192" mass="22098">HKNKSIIEIMGLEIGFCDMDEDSQNEIVSLIESERKSLLTYGCEESIHDYYDEYIENIQNSIKYFENKLGWKTGDDDGHLPLLSRGAFMHHSKNKEIYDIVDKKLSSLHKEIGSAPENNKITAICNYVMEKANHEILYSNTRESRESGPGFNDDNWSPATREEGKRIFVKANGRYANEKKLEVKKNTSRVVS</sequence>
<keyword evidence="2" id="KW-1185">Reference proteome</keyword>
<comment type="caution">
    <text evidence="1">The sequence shown here is derived from an EMBL/GenBank/DDBJ whole genome shotgun (WGS) entry which is preliminary data.</text>
</comment>
<protein>
    <submittedName>
        <fullName evidence="1">Uncharacterized protein</fullName>
    </submittedName>
</protein>
<feature type="non-terminal residue" evidence="1">
    <location>
        <position position="1"/>
    </location>
</feature>
<accession>A0AA90NRT7</accession>
<dbReference type="EMBL" id="JASXSV010000013">
    <property type="protein sequence ID" value="MDP0589399.1"/>
    <property type="molecule type" value="Genomic_DNA"/>
</dbReference>
<evidence type="ECO:0000313" key="1">
    <source>
        <dbReference type="EMBL" id="MDP0589399.1"/>
    </source>
</evidence>
<evidence type="ECO:0000313" key="2">
    <source>
        <dbReference type="Proteomes" id="UP001178148"/>
    </source>
</evidence>
<name>A0AA90NRT7_9GAMM</name>
<reference evidence="1 2" key="1">
    <citation type="journal article" date="2023" name="bioRxiv">
        <title>An intranuclear bacterial parasite of deep-sea mussels expresses apoptosis inhibitors acquired from its host.</title>
        <authorList>
            <person name="Gonzalez Porras M.A."/>
            <person name="Assie A."/>
            <person name="Tietjen M."/>
            <person name="Violette M."/>
            <person name="Kleiner M."/>
            <person name="Gruber-Vodicka H."/>
            <person name="Dubilier N."/>
            <person name="Leisch N."/>
        </authorList>
    </citation>
    <scope>NUCLEOTIDE SEQUENCE [LARGE SCALE GENOMIC DNA]</scope>
    <source>
        <strain evidence="1">IAP13</strain>
    </source>
</reference>
<proteinExistence type="predicted"/>
<organism evidence="1 2">
    <name type="scientific">Candidatus Endonucleibacter bathymodioli</name>
    <dbReference type="NCBI Taxonomy" id="539814"/>
    <lineage>
        <taxon>Bacteria</taxon>
        <taxon>Pseudomonadati</taxon>
        <taxon>Pseudomonadota</taxon>
        <taxon>Gammaproteobacteria</taxon>
        <taxon>Oceanospirillales</taxon>
        <taxon>Endozoicomonadaceae</taxon>
        <taxon>Candidatus Endonucleibacter</taxon>
    </lineage>
</organism>